<dbReference type="InterPro" id="IPR036312">
    <property type="entry name" value="Bifun_inhib/LTP/seed_sf"/>
</dbReference>
<dbReference type="PANTHER" id="PTHR33076">
    <property type="entry name" value="NON-SPECIFIC LIPID-TRANSFER PROTEIN 2-RELATED"/>
    <property type="match status" value="1"/>
</dbReference>
<dbReference type="AlphaFoldDB" id="A0A7J6WK55"/>
<keyword evidence="1" id="KW-0732">Signal</keyword>
<comment type="caution">
    <text evidence="3">The sequence shown here is derived from an EMBL/GenBank/DDBJ whole genome shotgun (WGS) entry which is preliminary data.</text>
</comment>
<dbReference type="GO" id="GO:0006869">
    <property type="term" value="P:lipid transport"/>
    <property type="evidence" value="ECO:0007669"/>
    <property type="project" value="InterPro"/>
</dbReference>
<dbReference type="PRINTS" id="PR00382">
    <property type="entry name" value="LIPIDTRNSFER"/>
</dbReference>
<evidence type="ECO:0000259" key="2">
    <source>
        <dbReference type="Pfam" id="PF00234"/>
    </source>
</evidence>
<dbReference type="EMBL" id="JABWDY010014239">
    <property type="protein sequence ID" value="KAF5197769.1"/>
    <property type="molecule type" value="Genomic_DNA"/>
</dbReference>
<dbReference type="GO" id="GO:0008289">
    <property type="term" value="F:lipid binding"/>
    <property type="evidence" value="ECO:0007669"/>
    <property type="project" value="InterPro"/>
</dbReference>
<gene>
    <name evidence="3" type="ORF">FRX31_012642</name>
</gene>
<proteinExistence type="predicted"/>
<feature type="chain" id="PRO_5029889286" evidence="1">
    <location>
        <begin position="25"/>
        <end position="116"/>
    </location>
</feature>
<sequence length="116" mass="12797">MKGVIIAVLVVLAIVQVMVRPIEAFDCGDIGLKVIWCAPYLTGYEVQPSFECCNGVKIIKTMLATRDDKIQICNCLKWAVTNYRSPEIKDAPLAALPVKCGTTLPYTISKNMDCDK</sequence>
<keyword evidence="4" id="KW-1185">Reference proteome</keyword>
<evidence type="ECO:0000256" key="1">
    <source>
        <dbReference type="SAM" id="SignalP"/>
    </source>
</evidence>
<feature type="signal peptide" evidence="1">
    <location>
        <begin position="1"/>
        <end position="24"/>
    </location>
</feature>
<dbReference type="Pfam" id="PF00234">
    <property type="entry name" value="Tryp_alpha_amyl"/>
    <property type="match status" value="1"/>
</dbReference>
<protein>
    <submittedName>
        <fullName evidence="3">Non-specific lipid-transfer protein cw18</fullName>
    </submittedName>
</protein>
<dbReference type="OrthoDB" id="649864at2759"/>
<evidence type="ECO:0000313" key="4">
    <source>
        <dbReference type="Proteomes" id="UP000554482"/>
    </source>
</evidence>
<dbReference type="Gene3D" id="1.10.110.10">
    <property type="entry name" value="Plant lipid-transfer and hydrophobic proteins"/>
    <property type="match status" value="1"/>
</dbReference>
<dbReference type="SUPFAM" id="SSF47699">
    <property type="entry name" value="Bifunctional inhibitor/lipid-transfer protein/seed storage 2S albumin"/>
    <property type="match status" value="1"/>
</dbReference>
<dbReference type="Proteomes" id="UP000554482">
    <property type="component" value="Unassembled WGS sequence"/>
</dbReference>
<accession>A0A7J6WK55</accession>
<dbReference type="CDD" id="cd01960">
    <property type="entry name" value="nsLTP1"/>
    <property type="match status" value="1"/>
</dbReference>
<dbReference type="InterPro" id="IPR016140">
    <property type="entry name" value="Bifunc_inhib/LTP/seed_store"/>
</dbReference>
<organism evidence="3 4">
    <name type="scientific">Thalictrum thalictroides</name>
    <name type="common">Rue-anemone</name>
    <name type="synonym">Anemone thalictroides</name>
    <dbReference type="NCBI Taxonomy" id="46969"/>
    <lineage>
        <taxon>Eukaryota</taxon>
        <taxon>Viridiplantae</taxon>
        <taxon>Streptophyta</taxon>
        <taxon>Embryophyta</taxon>
        <taxon>Tracheophyta</taxon>
        <taxon>Spermatophyta</taxon>
        <taxon>Magnoliopsida</taxon>
        <taxon>Ranunculales</taxon>
        <taxon>Ranunculaceae</taxon>
        <taxon>Thalictroideae</taxon>
        <taxon>Thalictrum</taxon>
    </lineage>
</organism>
<name>A0A7J6WK55_THATH</name>
<evidence type="ECO:0000313" key="3">
    <source>
        <dbReference type="EMBL" id="KAF5197769.1"/>
    </source>
</evidence>
<reference evidence="3 4" key="1">
    <citation type="submission" date="2020-06" db="EMBL/GenBank/DDBJ databases">
        <title>Transcriptomic and genomic resources for Thalictrum thalictroides and T. hernandezii: Facilitating candidate gene discovery in an emerging model plant lineage.</title>
        <authorList>
            <person name="Arias T."/>
            <person name="Riano-Pachon D.M."/>
            <person name="Di Stilio V.S."/>
        </authorList>
    </citation>
    <scope>NUCLEOTIDE SEQUENCE [LARGE SCALE GENOMIC DNA]</scope>
    <source>
        <strain evidence="4">cv. WT478/WT964</strain>
        <tissue evidence="3">Leaves</tissue>
    </source>
</reference>
<feature type="domain" description="Bifunctional inhibitor/plant lipid transfer protein/seed storage helical" evidence="2">
    <location>
        <begin position="27"/>
        <end position="114"/>
    </location>
</feature>
<dbReference type="InterPro" id="IPR000528">
    <property type="entry name" value="Plant_nsLTP"/>
</dbReference>